<keyword evidence="8" id="KW-1185">Reference proteome</keyword>
<feature type="signal peptide" evidence="5">
    <location>
        <begin position="1"/>
        <end position="18"/>
    </location>
</feature>
<proteinExistence type="inferred from homology"/>
<reference evidence="7 8" key="1">
    <citation type="submission" date="2023-01" db="EMBL/GenBank/DDBJ databases">
        <title>Draft genome sequence of Nocardiopsis sp. RSe5-2 isolated from halophytes.</title>
        <authorList>
            <person name="Duangmal K."/>
            <person name="Chantavorakit T."/>
        </authorList>
    </citation>
    <scope>NUCLEOTIDE SEQUENCE [LARGE SCALE GENOMIC DNA]</scope>
    <source>
        <strain evidence="7 8">RSe5-2</strain>
    </source>
</reference>
<dbReference type="Gene3D" id="3.40.50.1820">
    <property type="entry name" value="alpha/beta hydrolase"/>
    <property type="match status" value="2"/>
</dbReference>
<feature type="region of interest" description="Disordered" evidence="4">
    <location>
        <begin position="518"/>
        <end position="540"/>
    </location>
</feature>
<dbReference type="Pfam" id="PF00561">
    <property type="entry name" value="Abhydrolase_1"/>
    <property type="match status" value="1"/>
</dbReference>
<organism evidence="7 8">
    <name type="scientific">Nocardiopsis endophytica</name>
    <dbReference type="NCBI Taxonomy" id="3018445"/>
    <lineage>
        <taxon>Bacteria</taxon>
        <taxon>Bacillati</taxon>
        <taxon>Actinomycetota</taxon>
        <taxon>Actinomycetes</taxon>
        <taxon>Streptosporangiales</taxon>
        <taxon>Nocardiopsidaceae</taxon>
        <taxon>Nocardiopsis</taxon>
    </lineage>
</organism>
<feature type="chain" id="PRO_5047098044" evidence="5">
    <location>
        <begin position="19"/>
        <end position="540"/>
    </location>
</feature>
<comment type="similarity">
    <text evidence="1">Belongs to the peptidase S33 family.</text>
</comment>
<dbReference type="Proteomes" id="UP001527866">
    <property type="component" value="Unassembled WGS sequence"/>
</dbReference>
<evidence type="ECO:0000259" key="6">
    <source>
        <dbReference type="Pfam" id="PF00561"/>
    </source>
</evidence>
<dbReference type="PANTHER" id="PTHR43248">
    <property type="entry name" value="2-SUCCINYL-6-HYDROXY-2,4-CYCLOHEXADIENE-1-CARBOXYLATE SYNTHASE"/>
    <property type="match status" value="1"/>
</dbReference>
<sequence length="540" mass="57300">MPAALLLALAATAQGAAAADAEGDGAGGERRAALEWGACDDLTAERVEATGADCAELEVPLETARSDGADARAAETVRLALSRVPARGADGGAAEASRVLLVNPGGPGSAGREWALRIAEQLPDDLREQYDVIGFDPRGTGASTPAVTCDESYFDPVRPDTVPASREDERALLERARGYAEACGEKNAELLGHMRTEDSAHDIDRIRRALGENTVDYLGYSYGTYLGAAYATLYPERAGRLVLDSVVHPGRPWYESNLRQSRALDDALRNFFDWTGRHDDVYALGADADAVEKTYFRVREELAEEPAGGAVGPTEYENAFMSAAYASAVWPRLAAALSDHVSGEDEAALVDASDRFGEGPDDEPGYAAYLATQCTDSPWPSAWPVWRDAAERSSAEAPVSGWNNIWYNAPCRTWPAEAGAWLNVGSAAGAERGAADQGPLLVQATEDGPTPVEGAYALRDRFPGARLVIEDGGLSHGVSLAGNTCVDEAVADYLRDGTLPYEASGRAADLVCEAGPEPEAKLPQSAAEVDREERVRLIGP</sequence>
<evidence type="ECO:0000256" key="2">
    <source>
        <dbReference type="ARBA" id="ARBA00022729"/>
    </source>
</evidence>
<dbReference type="InterPro" id="IPR051601">
    <property type="entry name" value="Serine_prot/Carboxylest_S33"/>
</dbReference>
<evidence type="ECO:0000256" key="3">
    <source>
        <dbReference type="ARBA" id="ARBA00022801"/>
    </source>
</evidence>
<keyword evidence="2 5" id="KW-0732">Signal</keyword>
<protein>
    <submittedName>
        <fullName evidence="7">Alpha/beta hydrolase</fullName>
    </submittedName>
</protein>
<evidence type="ECO:0000256" key="4">
    <source>
        <dbReference type="SAM" id="MobiDB-lite"/>
    </source>
</evidence>
<dbReference type="EMBL" id="JAQFWQ010000041">
    <property type="protein sequence ID" value="MDA2812090.1"/>
    <property type="molecule type" value="Genomic_DNA"/>
</dbReference>
<keyword evidence="3 7" id="KW-0378">Hydrolase</keyword>
<name>A0ABT4U6M7_9ACTN</name>
<dbReference type="GO" id="GO:0016787">
    <property type="term" value="F:hydrolase activity"/>
    <property type="evidence" value="ECO:0007669"/>
    <property type="project" value="UniProtKB-KW"/>
</dbReference>
<dbReference type="PANTHER" id="PTHR43248:SF29">
    <property type="entry name" value="TRIPEPTIDYL AMINOPEPTIDASE"/>
    <property type="match status" value="1"/>
</dbReference>
<feature type="domain" description="AB hydrolase-1" evidence="6">
    <location>
        <begin position="99"/>
        <end position="473"/>
    </location>
</feature>
<dbReference type="SUPFAM" id="SSF53474">
    <property type="entry name" value="alpha/beta-Hydrolases"/>
    <property type="match status" value="1"/>
</dbReference>
<evidence type="ECO:0000313" key="7">
    <source>
        <dbReference type="EMBL" id="MDA2812090.1"/>
    </source>
</evidence>
<dbReference type="InterPro" id="IPR000073">
    <property type="entry name" value="AB_hydrolase_1"/>
</dbReference>
<evidence type="ECO:0000256" key="1">
    <source>
        <dbReference type="ARBA" id="ARBA00010088"/>
    </source>
</evidence>
<comment type="caution">
    <text evidence="7">The sequence shown here is derived from an EMBL/GenBank/DDBJ whole genome shotgun (WGS) entry which is preliminary data.</text>
</comment>
<evidence type="ECO:0000313" key="8">
    <source>
        <dbReference type="Proteomes" id="UP001527866"/>
    </source>
</evidence>
<evidence type="ECO:0000256" key="5">
    <source>
        <dbReference type="SAM" id="SignalP"/>
    </source>
</evidence>
<feature type="compositionally biased region" description="Basic and acidic residues" evidence="4">
    <location>
        <begin position="528"/>
        <end position="540"/>
    </location>
</feature>
<dbReference type="InterPro" id="IPR029058">
    <property type="entry name" value="AB_hydrolase_fold"/>
</dbReference>
<gene>
    <name evidence="7" type="ORF">O4J56_15710</name>
</gene>
<accession>A0ABT4U6M7</accession>